<gene>
    <name evidence="6" type="ORF">ACFSUT_06835</name>
</gene>
<evidence type="ECO:0000256" key="1">
    <source>
        <dbReference type="ARBA" id="ARBA00005964"/>
    </source>
</evidence>
<dbReference type="RefSeq" id="WP_344286802.1">
    <property type="nucleotide sequence ID" value="NZ_BAAAHV010000027.1"/>
</dbReference>
<comment type="similarity">
    <text evidence="1 3">Belongs to the type-B carboxylesterase/lipase family.</text>
</comment>
<proteinExistence type="inferred from homology"/>
<dbReference type="EC" id="3.1.1.-" evidence="3"/>
<dbReference type="PROSITE" id="PS00122">
    <property type="entry name" value="CARBOXYLESTERASE_B_1"/>
    <property type="match status" value="1"/>
</dbReference>
<feature type="region of interest" description="Disordered" evidence="4">
    <location>
        <begin position="1"/>
        <end position="25"/>
    </location>
</feature>
<evidence type="ECO:0000259" key="5">
    <source>
        <dbReference type="Pfam" id="PF00135"/>
    </source>
</evidence>
<evidence type="ECO:0000313" key="7">
    <source>
        <dbReference type="Proteomes" id="UP001597542"/>
    </source>
</evidence>
<feature type="compositionally biased region" description="Polar residues" evidence="4">
    <location>
        <begin position="1"/>
        <end position="13"/>
    </location>
</feature>
<dbReference type="InterPro" id="IPR002018">
    <property type="entry name" value="CarbesteraseB"/>
</dbReference>
<organism evidence="6 7">
    <name type="scientific">Amycolatopsis albidoflavus</name>
    <dbReference type="NCBI Taxonomy" id="102226"/>
    <lineage>
        <taxon>Bacteria</taxon>
        <taxon>Bacillati</taxon>
        <taxon>Actinomycetota</taxon>
        <taxon>Actinomycetes</taxon>
        <taxon>Pseudonocardiales</taxon>
        <taxon>Pseudonocardiaceae</taxon>
        <taxon>Amycolatopsis</taxon>
    </lineage>
</organism>
<name>A0ABW5HUN2_9PSEU</name>
<feature type="domain" description="Carboxylesterase type B" evidence="5">
    <location>
        <begin position="20"/>
        <end position="461"/>
    </location>
</feature>
<dbReference type="Gene3D" id="3.40.50.1820">
    <property type="entry name" value="alpha/beta hydrolase"/>
    <property type="match status" value="1"/>
</dbReference>
<reference evidence="7" key="1">
    <citation type="journal article" date="2019" name="Int. J. Syst. Evol. Microbiol.">
        <title>The Global Catalogue of Microorganisms (GCM) 10K type strain sequencing project: providing services to taxonomists for standard genome sequencing and annotation.</title>
        <authorList>
            <consortium name="The Broad Institute Genomics Platform"/>
            <consortium name="The Broad Institute Genome Sequencing Center for Infectious Disease"/>
            <person name="Wu L."/>
            <person name="Ma J."/>
        </authorList>
    </citation>
    <scope>NUCLEOTIDE SEQUENCE [LARGE SCALE GENOMIC DNA]</scope>
    <source>
        <strain evidence="7">CGMCC 4.7638</strain>
    </source>
</reference>
<comment type="caution">
    <text evidence="6">The sequence shown here is derived from an EMBL/GenBank/DDBJ whole genome shotgun (WGS) entry which is preliminary data.</text>
</comment>
<evidence type="ECO:0000256" key="2">
    <source>
        <dbReference type="ARBA" id="ARBA00022801"/>
    </source>
</evidence>
<dbReference type="Pfam" id="PF00135">
    <property type="entry name" value="COesterase"/>
    <property type="match status" value="1"/>
</dbReference>
<protein>
    <recommendedName>
        <fullName evidence="3">Carboxylic ester hydrolase</fullName>
        <ecNumber evidence="3">3.1.1.-</ecNumber>
    </recommendedName>
</protein>
<dbReference type="EMBL" id="JBHUKQ010000006">
    <property type="protein sequence ID" value="MFD2479980.1"/>
    <property type="molecule type" value="Genomic_DNA"/>
</dbReference>
<dbReference type="InterPro" id="IPR029058">
    <property type="entry name" value="AB_hydrolase_fold"/>
</dbReference>
<dbReference type="SUPFAM" id="SSF53474">
    <property type="entry name" value="alpha/beta-Hydrolases"/>
    <property type="match status" value="1"/>
</dbReference>
<dbReference type="InterPro" id="IPR000997">
    <property type="entry name" value="Cholinesterase"/>
</dbReference>
<dbReference type="InterPro" id="IPR050309">
    <property type="entry name" value="Type-B_Carboxylest/Lipase"/>
</dbReference>
<evidence type="ECO:0000256" key="3">
    <source>
        <dbReference type="RuleBase" id="RU361235"/>
    </source>
</evidence>
<dbReference type="InterPro" id="IPR019826">
    <property type="entry name" value="Carboxylesterase_B_AS"/>
</dbReference>
<evidence type="ECO:0000256" key="4">
    <source>
        <dbReference type="SAM" id="MobiDB-lite"/>
    </source>
</evidence>
<evidence type="ECO:0000313" key="6">
    <source>
        <dbReference type="EMBL" id="MFD2479980.1"/>
    </source>
</evidence>
<accession>A0ABW5HUN2</accession>
<dbReference type="PRINTS" id="PR00878">
    <property type="entry name" value="CHOLNESTRASE"/>
</dbReference>
<keyword evidence="2 3" id="KW-0378">Hydrolase</keyword>
<dbReference type="Proteomes" id="UP001597542">
    <property type="component" value="Unassembled WGS sequence"/>
</dbReference>
<dbReference type="PANTHER" id="PTHR11559">
    <property type="entry name" value="CARBOXYLESTERASE"/>
    <property type="match status" value="1"/>
</dbReference>
<keyword evidence="7" id="KW-1185">Reference proteome</keyword>
<sequence>MDNLTAQPRTGSAGTPAARPVATTSYGPVRGTIEGDFAVFRGIPFAAPPVGDLRFAAPRPPVTWADVLDAEVFGPIPAQAEVPSSAVAPRREPVDDGRGCLTANVWTADLAGRRPVLVWVYGGGYLAGSSADSGYDGAVLAAEGGVVVVTFNYRVGVEGFGQIAGAPANRGLLDQVAALEWVRDNAAAFGGDPEQVTVFGQSAGSAGIAALLAMPRAAGLFRRAIAQSVPGTFVSPELAADVMATIAAGVGAEPTVEGLSAISPEALAKAVGALDLREYADRWGAFAYGVTPFSPVVDGDVLPATPWEALRNGASRDVELIVGHTRDEFRKMLAGRGMLGRVTERMTEDALSALAPEGYRAAFPEATSEQLYETLHSDWLFRMPSAHLSRDHTGRSFRYEFVLEAAGALGACHGVDVALTFGNLTGPLVEKLLGPQPNAELVRLSATMRKAWTAFARGEGPGWPEFDDAGTTWVIGSDPIVRSYPEQLSANLWAGHDFPCLPLRSSASGRKGSTR</sequence>